<evidence type="ECO:0000256" key="8">
    <source>
        <dbReference type="PROSITE-ProRule" id="PRU01360"/>
    </source>
</evidence>
<dbReference type="Proteomes" id="UP000070160">
    <property type="component" value="Unassembled WGS sequence"/>
</dbReference>
<sequence length="629" mass="72219">MKEIYALGVIVALTTVCTVAQGQGEFELPEQTTWMEMNRHFYEEKEQPFCKTIITAEQIQQRHYTTVKEAVAAIPGVTVSEQIPGGDTYARLQGTDRVVVLVDGQNIGNTGQAAYGRGTVDLSLVPDIAQIERIEVMQGVLSVRYGSGAVGGVIHIITKKGAHREQRLDVFGGTGDQWGRRIAFGGEHQALSWYVTGSRTQRSYYPIRSHGIYATERVYSDYMKDNIAVRIRRCLTDQTSLDMQAQYTQFDGHGTTVIRTKQPYTFMHKERKRKQYRVQLAYQYDTYTMNPGYVQYYQQVNKAAGETQFSTRTQGVRGEKVFCITAQHKITLGGEWRWEEAIHETANIHHKRRTQRAFFLEDEWKQGKWTLLTGVRGDDNSYFGFYPTARVSVLYDTQKRFSGYASWGRVFSVPKMNDLFYTKKVRRQIQQHGKTKWVEKWVKGDPSLRPENGYTATLGMTYRLSPQASLQAQVFRNEIHQAIRWNHGLGRVEQLDTEAVTGGTLSFFRQVNSHWQYSLGYGYTDYRIYTKKGIDHKRTYNRPHGYVGEITYTAGKWRGNLSFDGGAGRDTTDYNTGAFVQWNGNVQYAANDSLLWYVEVRNINNAGYDLFHQYPVAGRQWLVGMHCSW</sequence>
<dbReference type="AlphaFoldDB" id="A0A134CF42"/>
<keyword evidence="5" id="KW-0732">Signal</keyword>
<dbReference type="PATRIC" id="fig|1588748.3.peg.888"/>
<reference evidence="11" key="1">
    <citation type="submission" date="2016-01" db="EMBL/GenBank/DDBJ databases">
        <authorList>
            <person name="Mitreva M."/>
            <person name="Pepin K.H."/>
            <person name="Mihindukulasuriya K.A."/>
            <person name="Fulton R."/>
            <person name="Fronick C."/>
            <person name="O'Laughlin M."/>
            <person name="Miner T."/>
            <person name="Herter B."/>
            <person name="Rosa B.A."/>
            <person name="Cordes M."/>
            <person name="Tomlinson C."/>
            <person name="Wollam A."/>
            <person name="Palsikar V.B."/>
            <person name="Mardis E.R."/>
            <person name="Wilson R.K."/>
        </authorList>
    </citation>
    <scope>NUCLEOTIDE SEQUENCE [LARGE SCALE GENOMIC DNA]</scope>
    <source>
        <strain evidence="11">KA00182</strain>
    </source>
</reference>
<keyword evidence="7 8" id="KW-0998">Cell outer membrane</keyword>
<keyword evidence="11" id="KW-1185">Reference proteome</keyword>
<dbReference type="PANTHER" id="PTHR30069">
    <property type="entry name" value="TONB-DEPENDENT OUTER MEMBRANE RECEPTOR"/>
    <property type="match status" value="1"/>
</dbReference>
<keyword evidence="2 8" id="KW-0813">Transport</keyword>
<evidence type="ECO:0000256" key="7">
    <source>
        <dbReference type="ARBA" id="ARBA00023237"/>
    </source>
</evidence>
<dbReference type="GO" id="GO:0015344">
    <property type="term" value="F:siderophore uptake transmembrane transporter activity"/>
    <property type="evidence" value="ECO:0007669"/>
    <property type="project" value="TreeGrafter"/>
</dbReference>
<keyword evidence="6 8" id="KW-0472">Membrane</keyword>
<dbReference type="EMBL" id="LSDT01000043">
    <property type="protein sequence ID" value="KXB90843.1"/>
    <property type="molecule type" value="Genomic_DNA"/>
</dbReference>
<comment type="subcellular location">
    <subcellularLocation>
        <location evidence="1 8">Cell outer membrane</location>
        <topology evidence="1 8">Multi-pass membrane protein</topology>
    </subcellularLocation>
</comment>
<protein>
    <submittedName>
        <fullName evidence="10">TonB-dependent receptor plug domain protein</fullName>
    </submittedName>
</protein>
<organism evidence="10 11">
    <name type="scientific">Megasphaera hutchinsoni</name>
    <dbReference type="NCBI Taxonomy" id="1588748"/>
    <lineage>
        <taxon>Bacteria</taxon>
        <taxon>Bacillati</taxon>
        <taxon>Bacillota</taxon>
        <taxon>Negativicutes</taxon>
        <taxon>Veillonellales</taxon>
        <taxon>Veillonellaceae</taxon>
        <taxon>Megasphaera</taxon>
    </lineage>
</organism>
<evidence type="ECO:0000256" key="5">
    <source>
        <dbReference type="ARBA" id="ARBA00022729"/>
    </source>
</evidence>
<comment type="caution">
    <text evidence="10">The sequence shown here is derived from an EMBL/GenBank/DDBJ whole genome shotgun (WGS) entry which is preliminary data.</text>
</comment>
<dbReference type="RefSeq" id="WP_062485656.1">
    <property type="nucleotide sequence ID" value="NZ_KQ960952.1"/>
</dbReference>
<keyword evidence="3 8" id="KW-1134">Transmembrane beta strand</keyword>
<gene>
    <name evidence="10" type="ORF">HMPREF3182_00924</name>
</gene>
<dbReference type="STRING" id="1588748.HMPREF3182_00924"/>
<dbReference type="GO" id="GO:0044718">
    <property type="term" value="P:siderophore transmembrane transport"/>
    <property type="evidence" value="ECO:0007669"/>
    <property type="project" value="TreeGrafter"/>
</dbReference>
<dbReference type="Pfam" id="PF07715">
    <property type="entry name" value="Plug"/>
    <property type="match status" value="1"/>
</dbReference>
<name>A0A134CF42_9FIRM</name>
<dbReference type="PROSITE" id="PS52016">
    <property type="entry name" value="TONB_DEPENDENT_REC_3"/>
    <property type="match status" value="1"/>
</dbReference>
<dbReference type="InterPro" id="IPR012910">
    <property type="entry name" value="Plug_dom"/>
</dbReference>
<dbReference type="InterPro" id="IPR037066">
    <property type="entry name" value="Plug_dom_sf"/>
</dbReference>
<evidence type="ECO:0000256" key="3">
    <source>
        <dbReference type="ARBA" id="ARBA00022452"/>
    </source>
</evidence>
<dbReference type="PANTHER" id="PTHR30069:SF29">
    <property type="entry name" value="HEMOGLOBIN AND HEMOGLOBIN-HAPTOGLOBIN-BINDING PROTEIN 1-RELATED"/>
    <property type="match status" value="1"/>
</dbReference>
<proteinExistence type="inferred from homology"/>
<evidence type="ECO:0000313" key="10">
    <source>
        <dbReference type="EMBL" id="KXB90843.1"/>
    </source>
</evidence>
<feature type="domain" description="TonB-dependent receptor plug" evidence="9">
    <location>
        <begin position="45"/>
        <end position="153"/>
    </location>
</feature>
<dbReference type="SUPFAM" id="SSF56935">
    <property type="entry name" value="Porins"/>
    <property type="match status" value="1"/>
</dbReference>
<evidence type="ECO:0000256" key="6">
    <source>
        <dbReference type="ARBA" id="ARBA00023136"/>
    </source>
</evidence>
<keyword evidence="4 8" id="KW-0812">Transmembrane</keyword>
<keyword evidence="10" id="KW-0675">Receptor</keyword>
<evidence type="ECO:0000259" key="9">
    <source>
        <dbReference type="Pfam" id="PF07715"/>
    </source>
</evidence>
<dbReference type="InterPro" id="IPR036942">
    <property type="entry name" value="Beta-barrel_TonB_sf"/>
</dbReference>
<evidence type="ECO:0000256" key="4">
    <source>
        <dbReference type="ARBA" id="ARBA00022692"/>
    </source>
</evidence>
<dbReference type="Gene3D" id="2.170.130.10">
    <property type="entry name" value="TonB-dependent receptor, plug domain"/>
    <property type="match status" value="1"/>
</dbReference>
<dbReference type="InterPro" id="IPR039426">
    <property type="entry name" value="TonB-dep_rcpt-like"/>
</dbReference>
<evidence type="ECO:0000313" key="11">
    <source>
        <dbReference type="Proteomes" id="UP000070160"/>
    </source>
</evidence>
<comment type="similarity">
    <text evidence="8">Belongs to the TonB-dependent receptor family.</text>
</comment>
<evidence type="ECO:0000256" key="1">
    <source>
        <dbReference type="ARBA" id="ARBA00004571"/>
    </source>
</evidence>
<evidence type="ECO:0000256" key="2">
    <source>
        <dbReference type="ARBA" id="ARBA00022448"/>
    </source>
</evidence>
<dbReference type="GO" id="GO:0009279">
    <property type="term" value="C:cell outer membrane"/>
    <property type="evidence" value="ECO:0007669"/>
    <property type="project" value="UniProtKB-SubCell"/>
</dbReference>
<accession>A0A134CF42</accession>
<dbReference type="Gene3D" id="2.40.170.20">
    <property type="entry name" value="TonB-dependent receptor, beta-barrel domain"/>
    <property type="match status" value="1"/>
</dbReference>